<dbReference type="RefSeq" id="WP_338006901.1">
    <property type="nucleotide sequence ID" value="NZ_JAOPKB010000001.1"/>
</dbReference>
<gene>
    <name evidence="1" type="ORF">OB955_02785</name>
</gene>
<evidence type="ECO:0000313" key="1">
    <source>
        <dbReference type="EMBL" id="MCU4971664.1"/>
    </source>
</evidence>
<protein>
    <submittedName>
        <fullName evidence="1">Uncharacterized protein</fullName>
    </submittedName>
</protein>
<evidence type="ECO:0000313" key="2">
    <source>
        <dbReference type="Proteomes" id="UP001320972"/>
    </source>
</evidence>
<proteinExistence type="predicted"/>
<name>A0ABT2Q9Q4_9EURY</name>
<sequence>MNVRMSDGVSVTVDAARQTTVDQHRYRYRYRYQHQHRHGLEYELESQH</sequence>
<accession>A0ABT2Q9Q4</accession>
<organism evidence="1 2">
    <name type="scientific">Natronoglomus mannanivorans</name>
    <dbReference type="NCBI Taxonomy" id="2979990"/>
    <lineage>
        <taxon>Archaea</taxon>
        <taxon>Methanobacteriati</taxon>
        <taxon>Methanobacteriota</taxon>
        <taxon>Stenosarchaea group</taxon>
        <taxon>Halobacteria</taxon>
        <taxon>Halobacteriales</taxon>
        <taxon>Natrialbaceae</taxon>
        <taxon>Natronoglomus</taxon>
    </lineage>
</organism>
<dbReference type="EMBL" id="JAOPKB010000001">
    <property type="protein sequence ID" value="MCU4971664.1"/>
    <property type="molecule type" value="Genomic_DNA"/>
</dbReference>
<dbReference type="Proteomes" id="UP001320972">
    <property type="component" value="Unassembled WGS sequence"/>
</dbReference>
<keyword evidence="2" id="KW-1185">Reference proteome</keyword>
<reference evidence="1 2" key="1">
    <citation type="submission" date="2022-09" db="EMBL/GenBank/DDBJ databases">
        <title>Enrichment on poylsaccharides allowed isolation of novel metabolic and taxonomic groups of Haloarchaea.</title>
        <authorList>
            <person name="Sorokin D.Y."/>
            <person name="Elcheninov A.G."/>
            <person name="Khizhniak T.V."/>
            <person name="Kolganova T.V."/>
            <person name="Kublanov I.V."/>
        </authorList>
    </citation>
    <scope>NUCLEOTIDE SEQUENCE [LARGE SCALE GENOMIC DNA]</scope>
    <source>
        <strain evidence="1 2">AArc-m2/3/4</strain>
    </source>
</reference>
<comment type="caution">
    <text evidence="1">The sequence shown here is derived from an EMBL/GenBank/DDBJ whole genome shotgun (WGS) entry which is preliminary data.</text>
</comment>